<proteinExistence type="inferred from homology"/>
<dbReference type="InterPro" id="IPR045861">
    <property type="entry name" value="CorA_cytoplasmic_dom"/>
</dbReference>
<protein>
    <submittedName>
        <fullName evidence="10">Uncharacterized protein</fullName>
    </submittedName>
</protein>
<evidence type="ECO:0000256" key="1">
    <source>
        <dbReference type="ARBA" id="ARBA00004651"/>
    </source>
</evidence>
<dbReference type="PANTHER" id="PTHR46494:SF1">
    <property type="entry name" value="CORA FAMILY METAL ION TRANSPORTER (EUROFUNG)"/>
    <property type="match status" value="1"/>
</dbReference>
<dbReference type="SUPFAM" id="SSF144083">
    <property type="entry name" value="Magnesium transport protein CorA, transmembrane region"/>
    <property type="match status" value="1"/>
</dbReference>
<reference evidence="10" key="1">
    <citation type="submission" date="2023-03" db="EMBL/GenBank/DDBJ databases">
        <title>Massive genome expansion in bonnet fungi (Mycena s.s.) driven by repeated elements and novel gene families across ecological guilds.</title>
        <authorList>
            <consortium name="Lawrence Berkeley National Laboratory"/>
            <person name="Harder C.B."/>
            <person name="Miyauchi S."/>
            <person name="Viragh M."/>
            <person name="Kuo A."/>
            <person name="Thoen E."/>
            <person name="Andreopoulos B."/>
            <person name="Lu D."/>
            <person name="Skrede I."/>
            <person name="Drula E."/>
            <person name="Henrissat B."/>
            <person name="Morin E."/>
            <person name="Kohler A."/>
            <person name="Barry K."/>
            <person name="LaButti K."/>
            <person name="Morin E."/>
            <person name="Salamov A."/>
            <person name="Lipzen A."/>
            <person name="Mereny Z."/>
            <person name="Hegedus B."/>
            <person name="Baldrian P."/>
            <person name="Stursova M."/>
            <person name="Weitz H."/>
            <person name="Taylor A."/>
            <person name="Grigoriev I.V."/>
            <person name="Nagy L.G."/>
            <person name="Martin F."/>
            <person name="Kauserud H."/>
        </authorList>
    </citation>
    <scope>NUCLEOTIDE SEQUENCE</scope>
    <source>
        <strain evidence="10">CBHHK002</strain>
    </source>
</reference>
<dbReference type="SUPFAM" id="SSF143865">
    <property type="entry name" value="CorA soluble domain-like"/>
    <property type="match status" value="1"/>
</dbReference>
<name>A0AAD7ER36_9AGAR</name>
<comment type="caution">
    <text evidence="10">The sequence shown here is derived from an EMBL/GenBank/DDBJ whole genome shotgun (WGS) entry which is preliminary data.</text>
</comment>
<evidence type="ECO:0000313" key="11">
    <source>
        <dbReference type="Proteomes" id="UP001218218"/>
    </source>
</evidence>
<comment type="similarity">
    <text evidence="2">Belongs to the CorA metal ion transporter (MIT) (TC 1.A.35) family.</text>
</comment>
<feature type="transmembrane region" description="Helical" evidence="9">
    <location>
        <begin position="496"/>
        <end position="518"/>
    </location>
</feature>
<keyword evidence="6 9" id="KW-1133">Transmembrane helix</keyword>
<evidence type="ECO:0000256" key="8">
    <source>
        <dbReference type="SAM" id="MobiDB-lite"/>
    </source>
</evidence>
<dbReference type="EMBL" id="JARIHO010000019">
    <property type="protein sequence ID" value="KAJ7347559.1"/>
    <property type="molecule type" value="Genomic_DNA"/>
</dbReference>
<feature type="transmembrane region" description="Helical" evidence="9">
    <location>
        <begin position="530"/>
        <end position="553"/>
    </location>
</feature>
<dbReference type="GO" id="GO:0015095">
    <property type="term" value="F:magnesium ion transmembrane transporter activity"/>
    <property type="evidence" value="ECO:0007669"/>
    <property type="project" value="TreeGrafter"/>
</dbReference>
<dbReference type="InterPro" id="IPR045863">
    <property type="entry name" value="CorA_TM1_TM2"/>
</dbReference>
<dbReference type="Proteomes" id="UP001218218">
    <property type="component" value="Unassembled WGS sequence"/>
</dbReference>
<keyword evidence="4" id="KW-1003">Cell membrane</keyword>
<feature type="compositionally biased region" description="Basic and acidic residues" evidence="8">
    <location>
        <begin position="439"/>
        <end position="448"/>
    </location>
</feature>
<evidence type="ECO:0000256" key="3">
    <source>
        <dbReference type="ARBA" id="ARBA00022448"/>
    </source>
</evidence>
<keyword evidence="11" id="KW-1185">Reference proteome</keyword>
<comment type="subcellular location">
    <subcellularLocation>
        <location evidence="1">Cell membrane</location>
        <topology evidence="1">Multi-pass membrane protein</topology>
    </subcellularLocation>
</comment>
<dbReference type="AlphaFoldDB" id="A0AAD7ER36"/>
<dbReference type="Pfam" id="PF01544">
    <property type="entry name" value="CorA"/>
    <property type="match status" value="1"/>
</dbReference>
<feature type="compositionally biased region" description="Basic and acidic residues" evidence="8">
    <location>
        <begin position="40"/>
        <end position="50"/>
    </location>
</feature>
<feature type="region of interest" description="Disordered" evidence="8">
    <location>
        <begin position="388"/>
        <end position="448"/>
    </location>
</feature>
<evidence type="ECO:0000256" key="6">
    <source>
        <dbReference type="ARBA" id="ARBA00022989"/>
    </source>
</evidence>
<dbReference type="Gene3D" id="1.20.58.340">
    <property type="entry name" value="Magnesium transport protein CorA, transmembrane region"/>
    <property type="match status" value="1"/>
</dbReference>
<accession>A0AAD7ER36</accession>
<evidence type="ECO:0000256" key="9">
    <source>
        <dbReference type="SAM" id="Phobius"/>
    </source>
</evidence>
<organism evidence="10 11">
    <name type="scientific">Mycena albidolilacea</name>
    <dbReference type="NCBI Taxonomy" id="1033008"/>
    <lineage>
        <taxon>Eukaryota</taxon>
        <taxon>Fungi</taxon>
        <taxon>Dikarya</taxon>
        <taxon>Basidiomycota</taxon>
        <taxon>Agaricomycotina</taxon>
        <taxon>Agaricomycetes</taxon>
        <taxon>Agaricomycetidae</taxon>
        <taxon>Agaricales</taxon>
        <taxon>Marasmiineae</taxon>
        <taxon>Mycenaceae</taxon>
        <taxon>Mycena</taxon>
    </lineage>
</organism>
<evidence type="ECO:0000256" key="7">
    <source>
        <dbReference type="ARBA" id="ARBA00023136"/>
    </source>
</evidence>
<dbReference type="GO" id="GO:0005886">
    <property type="term" value="C:plasma membrane"/>
    <property type="evidence" value="ECO:0007669"/>
    <property type="project" value="UniProtKB-SubCell"/>
</dbReference>
<evidence type="ECO:0000313" key="10">
    <source>
        <dbReference type="EMBL" id="KAJ7347559.1"/>
    </source>
</evidence>
<evidence type="ECO:0000256" key="4">
    <source>
        <dbReference type="ARBA" id="ARBA00022475"/>
    </source>
</evidence>
<sequence>MSTDADQLLSNLHPPFFPHRRTPGPWSWDDFRPGVPRNSQEYRGDPETTDVRGEHRFRKSLLTGWTRDGEKYPGQVLHSLPTKGSIYQINARTTGAFDIYRRTEILKQRLSGQEDHLGTYLFVDLSESLLLKLGVKYNMDIDFFRTCLDLSVSHSVSTENPNHIRISLPFLFSGEKVAGTMSLSHLSFHMLGIYMMRTRDDCSILVWYPPVKKLPGLLVETYNWMAQMSLERQWKDTNRETRDSAFLIFPILWWVVYAWYDAIDDVRTYFNWLEDQVLKSPSIKLTQQIHTIRGCLFNYKSLLEEFIRTVDFIETRLHPGRNVSSVDPVGPMTVINTHGDSYFHYCDRTRPETRPASRLYGISHEFSRTAEDEGTGRFEVVDDPSLETPVLASAPQPNAEAPPPSVTSEIRQEGTIHADSANLVSTPRDTDAATSTQEDSLKQPKDQQFERCCREIKAEIVRLQGRLDRRDERMKDVMIMVFSHVTIRDSTSMKQIAWVTMVYIPPTFVAGVFGMNVTGVGAGVTTLIEYVWTAFAFTVPTVWILGMLSEGMFEDNRLKRFFWPIFRLLQTIQNSKWFSG</sequence>
<feature type="compositionally biased region" description="Polar residues" evidence="8">
    <location>
        <begin position="422"/>
        <end position="438"/>
    </location>
</feature>
<dbReference type="PANTHER" id="PTHR46494">
    <property type="entry name" value="CORA FAMILY METAL ION TRANSPORTER (EUROFUNG)"/>
    <property type="match status" value="1"/>
</dbReference>
<feature type="region of interest" description="Disordered" evidence="8">
    <location>
        <begin position="27"/>
        <end position="50"/>
    </location>
</feature>
<gene>
    <name evidence="10" type="ORF">DFH08DRAFT_809292</name>
</gene>
<evidence type="ECO:0000256" key="5">
    <source>
        <dbReference type="ARBA" id="ARBA00022692"/>
    </source>
</evidence>
<dbReference type="GO" id="GO:0050897">
    <property type="term" value="F:cobalt ion binding"/>
    <property type="evidence" value="ECO:0007669"/>
    <property type="project" value="TreeGrafter"/>
</dbReference>
<keyword evidence="7 9" id="KW-0472">Membrane</keyword>
<keyword evidence="3" id="KW-0813">Transport</keyword>
<keyword evidence="5 9" id="KW-0812">Transmembrane</keyword>
<dbReference type="InterPro" id="IPR002523">
    <property type="entry name" value="MgTranspt_CorA/ZnTranspt_ZntB"/>
</dbReference>
<dbReference type="GO" id="GO:0000287">
    <property type="term" value="F:magnesium ion binding"/>
    <property type="evidence" value="ECO:0007669"/>
    <property type="project" value="TreeGrafter"/>
</dbReference>
<dbReference type="GO" id="GO:0015087">
    <property type="term" value="F:cobalt ion transmembrane transporter activity"/>
    <property type="evidence" value="ECO:0007669"/>
    <property type="project" value="TreeGrafter"/>
</dbReference>
<evidence type="ECO:0000256" key="2">
    <source>
        <dbReference type="ARBA" id="ARBA00009765"/>
    </source>
</evidence>